<comment type="caution">
    <text evidence="2">The sequence shown here is derived from an EMBL/GenBank/DDBJ whole genome shotgun (WGS) entry which is preliminary data.</text>
</comment>
<sequence length="415" mass="46132">MRKILIVGAGQSGLYLAHGLLIAGYDVTMITGRTSTEIRSGRPSITQFTFPTVHGYEKDLGLDFWDNQAPHLDSFKVHLYPPQSPAMVINGRLDTPLVSVERRVKMADWLESFEDRGGRVVIHGVTLTDLDYFSRMYDLIVIAVGSGELGAMFDHDHRRFSGAPKLALSQAYIDDVVPDESGSRSGWVASTAELGGVLLMPVLTAQGTFHSLFIADRPGGVMDAMQDSRLDPNERLRRMKEVLRRYTPEFHERCANATLVDRNSTVAESIAPQVRHPVGTLPSGGLVLGIADVVITSNPFGAQGWNNSTRCAKSYLESIIAHGDRPFDYATLSGMFDTFWEYGQHAELWGTTISTMWDGELPPHIQEIVGAAMTYPEVANRWVQAWDYPPDYQEWLFSPEGARTFLAKVAESHQR</sequence>
<gene>
    <name evidence="2" type="ORF">CLV63_14221</name>
</gene>
<dbReference type="EMBL" id="PYGA01000042">
    <property type="protein sequence ID" value="PSK82608.1"/>
    <property type="molecule type" value="Genomic_DNA"/>
</dbReference>
<dbReference type="InterPro" id="IPR036188">
    <property type="entry name" value="FAD/NAD-bd_sf"/>
</dbReference>
<reference evidence="2 3" key="1">
    <citation type="submission" date="2018-03" db="EMBL/GenBank/DDBJ databases">
        <title>Genomic Encyclopedia of Archaeal and Bacterial Type Strains, Phase II (KMG-II): from individual species to whole genera.</title>
        <authorList>
            <person name="Goeker M."/>
        </authorList>
    </citation>
    <scope>NUCLEOTIDE SEQUENCE [LARGE SCALE GENOMIC DNA]</scope>
    <source>
        <strain evidence="2 3">DSM 45312</strain>
    </source>
</reference>
<dbReference type="SUPFAM" id="SSF51905">
    <property type="entry name" value="FAD/NAD(P)-binding domain"/>
    <property type="match status" value="1"/>
</dbReference>
<dbReference type="AlphaFoldDB" id="A0A2P8CCA5"/>
<keyword evidence="3" id="KW-1185">Reference proteome</keyword>
<dbReference type="RefSeq" id="WP_106587028.1">
    <property type="nucleotide sequence ID" value="NZ_PYGA01000042.1"/>
</dbReference>
<evidence type="ECO:0000313" key="2">
    <source>
        <dbReference type="EMBL" id="PSK82608.1"/>
    </source>
</evidence>
<protein>
    <submittedName>
        <fullName evidence="2">2-polyprenyl-6-methoxyphenol hydroxylase-like FAD-dependent oxidoreductase</fullName>
    </submittedName>
</protein>
<organism evidence="2 3">
    <name type="scientific">Murinocardiopsis flavida</name>
    <dbReference type="NCBI Taxonomy" id="645275"/>
    <lineage>
        <taxon>Bacteria</taxon>
        <taxon>Bacillati</taxon>
        <taxon>Actinomycetota</taxon>
        <taxon>Actinomycetes</taxon>
        <taxon>Streptosporangiales</taxon>
        <taxon>Nocardiopsidaceae</taxon>
        <taxon>Murinocardiopsis</taxon>
    </lineage>
</organism>
<evidence type="ECO:0000259" key="1">
    <source>
        <dbReference type="Pfam" id="PF17885"/>
    </source>
</evidence>
<dbReference type="Pfam" id="PF17885">
    <property type="entry name" value="Smoa_sbd"/>
    <property type="match status" value="1"/>
</dbReference>
<name>A0A2P8CCA5_9ACTN</name>
<feature type="domain" description="Styrene monooxygenase StyA putative substrate binding" evidence="1">
    <location>
        <begin position="145"/>
        <end position="253"/>
    </location>
</feature>
<proteinExistence type="predicted"/>
<dbReference type="InterPro" id="IPR041654">
    <property type="entry name" value="StyA_sbd"/>
</dbReference>
<accession>A0A2P8CCA5</accession>
<dbReference type="Proteomes" id="UP000240542">
    <property type="component" value="Unassembled WGS sequence"/>
</dbReference>
<dbReference type="Gene3D" id="3.50.50.60">
    <property type="entry name" value="FAD/NAD(P)-binding domain"/>
    <property type="match status" value="3"/>
</dbReference>
<dbReference type="OrthoDB" id="3414915at2"/>
<evidence type="ECO:0000313" key="3">
    <source>
        <dbReference type="Proteomes" id="UP000240542"/>
    </source>
</evidence>